<accession>A0A6A1WG15</accession>
<proteinExistence type="predicted"/>
<evidence type="ECO:0000313" key="2">
    <source>
        <dbReference type="EMBL" id="KAB1224195.1"/>
    </source>
</evidence>
<feature type="transmembrane region" description="Helical" evidence="1">
    <location>
        <begin position="90"/>
        <end position="110"/>
    </location>
</feature>
<dbReference type="PANTHER" id="PTHR12741">
    <property type="entry name" value="LYST-INTERACTING PROTEIN LIP5 DOPAMINE RESPONSIVE PROTEIN DRG-1"/>
    <property type="match status" value="1"/>
</dbReference>
<keyword evidence="3" id="KW-1185">Reference proteome</keyword>
<dbReference type="PANTHER" id="PTHR12741:SF16">
    <property type="entry name" value="CALLOSE SYNTHASE 7"/>
    <property type="match status" value="1"/>
</dbReference>
<dbReference type="Proteomes" id="UP000516437">
    <property type="component" value="Chromosome 2"/>
</dbReference>
<dbReference type="OrthoDB" id="1880850at2759"/>
<evidence type="ECO:0000256" key="1">
    <source>
        <dbReference type="SAM" id="Phobius"/>
    </source>
</evidence>
<dbReference type="EMBL" id="RXIC02000020">
    <property type="protein sequence ID" value="KAB1224195.1"/>
    <property type="molecule type" value="Genomic_DNA"/>
</dbReference>
<dbReference type="AlphaFoldDB" id="A0A6A1WG15"/>
<name>A0A6A1WG15_9ROSI</name>
<keyword evidence="1" id="KW-0812">Transmembrane</keyword>
<keyword evidence="1" id="KW-1133">Transmembrane helix</keyword>
<sequence length="142" mass="16152">MLSDVSMGRRRFGTDFQLMFRILKALLFLGFMSVMTVLFVCCGLTLSDLFAAILAFTPTGWALLLIGQACRPVLKWIGFWDSIKELARGYEYMMGLIIFAPVAILSWFPFVSEFQTRLLFNQAFSRGLQISMILAGRKEKTN</sequence>
<dbReference type="GO" id="GO:0003843">
    <property type="term" value="F:1,3-beta-D-glucan synthase activity"/>
    <property type="evidence" value="ECO:0007669"/>
    <property type="project" value="TreeGrafter"/>
</dbReference>
<feature type="transmembrane region" description="Helical" evidence="1">
    <location>
        <begin position="52"/>
        <end position="70"/>
    </location>
</feature>
<gene>
    <name evidence="2" type="ORF">CJ030_MR2G024400</name>
</gene>
<comment type="caution">
    <text evidence="2">The sequence shown here is derived from an EMBL/GenBank/DDBJ whole genome shotgun (WGS) entry which is preliminary data.</text>
</comment>
<reference evidence="2 3" key="1">
    <citation type="journal article" date="2019" name="Plant Biotechnol. J.">
        <title>The red bayberry genome and genetic basis of sex determination.</title>
        <authorList>
            <person name="Jia H.M."/>
            <person name="Jia H.J."/>
            <person name="Cai Q.L."/>
            <person name="Wang Y."/>
            <person name="Zhao H.B."/>
            <person name="Yang W.F."/>
            <person name="Wang G.Y."/>
            <person name="Li Y.H."/>
            <person name="Zhan D.L."/>
            <person name="Shen Y.T."/>
            <person name="Niu Q.F."/>
            <person name="Chang L."/>
            <person name="Qiu J."/>
            <person name="Zhao L."/>
            <person name="Xie H.B."/>
            <person name="Fu W.Y."/>
            <person name="Jin J."/>
            <person name="Li X.W."/>
            <person name="Jiao Y."/>
            <person name="Zhou C.C."/>
            <person name="Tu T."/>
            <person name="Chai C.Y."/>
            <person name="Gao J.L."/>
            <person name="Fan L.J."/>
            <person name="van de Weg E."/>
            <person name="Wang J.Y."/>
            <person name="Gao Z.S."/>
        </authorList>
    </citation>
    <scope>NUCLEOTIDE SEQUENCE [LARGE SCALE GENOMIC DNA]</scope>
    <source>
        <tissue evidence="2">Leaves</tissue>
    </source>
</reference>
<dbReference type="GO" id="GO:0005886">
    <property type="term" value="C:plasma membrane"/>
    <property type="evidence" value="ECO:0007669"/>
    <property type="project" value="TreeGrafter"/>
</dbReference>
<keyword evidence="1" id="KW-0472">Membrane</keyword>
<protein>
    <submittedName>
        <fullName evidence="2">Callose synthase 7</fullName>
    </submittedName>
</protein>
<evidence type="ECO:0000313" key="3">
    <source>
        <dbReference type="Proteomes" id="UP000516437"/>
    </source>
</evidence>
<feature type="transmembrane region" description="Helical" evidence="1">
    <location>
        <begin position="21"/>
        <end position="46"/>
    </location>
</feature>
<organism evidence="2 3">
    <name type="scientific">Morella rubra</name>
    <name type="common">Chinese bayberry</name>
    <dbReference type="NCBI Taxonomy" id="262757"/>
    <lineage>
        <taxon>Eukaryota</taxon>
        <taxon>Viridiplantae</taxon>
        <taxon>Streptophyta</taxon>
        <taxon>Embryophyta</taxon>
        <taxon>Tracheophyta</taxon>
        <taxon>Spermatophyta</taxon>
        <taxon>Magnoliopsida</taxon>
        <taxon>eudicotyledons</taxon>
        <taxon>Gunneridae</taxon>
        <taxon>Pentapetalae</taxon>
        <taxon>rosids</taxon>
        <taxon>fabids</taxon>
        <taxon>Fagales</taxon>
        <taxon>Myricaceae</taxon>
        <taxon>Morella</taxon>
    </lineage>
</organism>